<dbReference type="EMBL" id="FWFZ01000056">
    <property type="protein sequence ID" value="SLN77575.1"/>
    <property type="molecule type" value="Genomic_DNA"/>
</dbReference>
<feature type="region of interest" description="Disordered" evidence="1">
    <location>
        <begin position="20"/>
        <end position="56"/>
    </location>
</feature>
<gene>
    <name evidence="2" type="ORF">ROA7023_04441</name>
</gene>
<dbReference type="Proteomes" id="UP000193900">
    <property type="component" value="Unassembled WGS sequence"/>
</dbReference>
<keyword evidence="3" id="KW-1185">Reference proteome</keyword>
<accession>A0A1Y5U053</accession>
<reference evidence="2 3" key="1">
    <citation type="submission" date="2017-03" db="EMBL/GenBank/DDBJ databases">
        <authorList>
            <person name="Afonso C.L."/>
            <person name="Miller P.J."/>
            <person name="Scott M.A."/>
            <person name="Spackman E."/>
            <person name="Goraichik I."/>
            <person name="Dimitrov K.M."/>
            <person name="Suarez D.L."/>
            <person name="Swayne D.E."/>
        </authorList>
    </citation>
    <scope>NUCLEOTIDE SEQUENCE [LARGE SCALE GENOMIC DNA]</scope>
    <source>
        <strain evidence="2 3">CECT 7023</strain>
    </source>
</reference>
<proteinExistence type="predicted"/>
<feature type="compositionally biased region" description="Basic residues" evidence="1">
    <location>
        <begin position="143"/>
        <end position="160"/>
    </location>
</feature>
<sequence length="160" mass="17765">MKPDTCKDFMRESVTAYTKYEGGGRRHAPSYNDSNRATGVSDAVDGRGKRSSGSRTPRVVHKINFRVLPLPGTVLMHEGQRYVAIGSDLHTRRDGQTVPIICWKSHCAECGRPFDGWSGLRSGTLNRRCPEHHAPGKAVTAAGRKRAAPHRRKHGKRKKP</sequence>
<evidence type="ECO:0000256" key="1">
    <source>
        <dbReference type="SAM" id="MobiDB-lite"/>
    </source>
</evidence>
<feature type="region of interest" description="Disordered" evidence="1">
    <location>
        <begin position="129"/>
        <end position="160"/>
    </location>
</feature>
<evidence type="ECO:0000313" key="3">
    <source>
        <dbReference type="Proteomes" id="UP000193900"/>
    </source>
</evidence>
<name>A0A1Y5U053_9RHOB</name>
<evidence type="ECO:0000313" key="2">
    <source>
        <dbReference type="EMBL" id="SLN77575.1"/>
    </source>
</evidence>
<protein>
    <submittedName>
        <fullName evidence="2">Uncharacterized protein</fullName>
    </submittedName>
</protein>
<organism evidence="2 3">
    <name type="scientific">Roseisalinus antarcticus</name>
    <dbReference type="NCBI Taxonomy" id="254357"/>
    <lineage>
        <taxon>Bacteria</taxon>
        <taxon>Pseudomonadati</taxon>
        <taxon>Pseudomonadota</taxon>
        <taxon>Alphaproteobacteria</taxon>
        <taxon>Rhodobacterales</taxon>
        <taxon>Roseobacteraceae</taxon>
        <taxon>Roseisalinus</taxon>
    </lineage>
</organism>
<dbReference type="AlphaFoldDB" id="A0A1Y5U053"/>